<feature type="compositionally biased region" description="Acidic residues" evidence="1">
    <location>
        <begin position="83"/>
        <end position="93"/>
    </location>
</feature>
<evidence type="ECO:0000313" key="2">
    <source>
        <dbReference type="EMBL" id="MCY1007088.1"/>
    </source>
</evidence>
<gene>
    <name evidence="2" type="ORF">OV079_16290</name>
</gene>
<feature type="region of interest" description="Disordered" evidence="1">
    <location>
        <begin position="79"/>
        <end position="106"/>
    </location>
</feature>
<dbReference type="Proteomes" id="UP001150924">
    <property type="component" value="Unassembled WGS sequence"/>
</dbReference>
<dbReference type="EMBL" id="JAPNKE010000002">
    <property type="protein sequence ID" value="MCY1007088.1"/>
    <property type="molecule type" value="Genomic_DNA"/>
</dbReference>
<protein>
    <submittedName>
        <fullName evidence="2">Uncharacterized protein</fullName>
    </submittedName>
</protein>
<dbReference type="AlphaFoldDB" id="A0A9X3EN37"/>
<organism evidence="2 3">
    <name type="scientific">Nannocystis pusilla</name>
    <dbReference type="NCBI Taxonomy" id="889268"/>
    <lineage>
        <taxon>Bacteria</taxon>
        <taxon>Pseudomonadati</taxon>
        <taxon>Myxococcota</taxon>
        <taxon>Polyangia</taxon>
        <taxon>Nannocystales</taxon>
        <taxon>Nannocystaceae</taxon>
        <taxon>Nannocystis</taxon>
    </lineage>
</organism>
<reference evidence="2" key="1">
    <citation type="submission" date="2022-11" db="EMBL/GenBank/DDBJ databases">
        <title>Minimal conservation of predation-associated metabolite biosynthetic gene clusters underscores biosynthetic potential of Myxococcota including descriptions for ten novel species: Archangium lansinium sp. nov., Myxococcus landrumus sp. nov., Nannocystis bai.</title>
        <authorList>
            <person name="Ahearne A."/>
            <person name="Stevens C."/>
            <person name="Phillips K."/>
        </authorList>
    </citation>
    <scope>NUCLEOTIDE SEQUENCE</scope>
    <source>
        <strain evidence="2">Na p29</strain>
    </source>
</reference>
<comment type="caution">
    <text evidence="2">The sequence shown here is derived from an EMBL/GenBank/DDBJ whole genome shotgun (WGS) entry which is preliminary data.</text>
</comment>
<sequence>MLVGLIELSLLRGAVGDDLVQALELAVRVRPLERAQILAIAGQQEAAQGGLLIDDLEHRRVGLREDFIAVVDPGGVVRHQEDLPAEDDAEQQQEGDRRGDRYGEPLGERRALLVPGEVHPMLLVSAVSEAPRRPLAAAR</sequence>
<proteinExistence type="predicted"/>
<evidence type="ECO:0000313" key="3">
    <source>
        <dbReference type="Proteomes" id="UP001150924"/>
    </source>
</evidence>
<accession>A0A9X3EN37</accession>
<feature type="compositionally biased region" description="Basic and acidic residues" evidence="1">
    <location>
        <begin position="94"/>
        <end position="106"/>
    </location>
</feature>
<name>A0A9X3EN37_9BACT</name>
<keyword evidence="3" id="KW-1185">Reference proteome</keyword>
<evidence type="ECO:0000256" key="1">
    <source>
        <dbReference type="SAM" id="MobiDB-lite"/>
    </source>
</evidence>